<accession>A0ABP9LZ25</accession>
<reference evidence="2" key="1">
    <citation type="journal article" date="2019" name="Int. J. Syst. Evol. Microbiol.">
        <title>The Global Catalogue of Microorganisms (GCM) 10K type strain sequencing project: providing services to taxonomists for standard genome sequencing and annotation.</title>
        <authorList>
            <consortium name="The Broad Institute Genomics Platform"/>
            <consortium name="The Broad Institute Genome Sequencing Center for Infectious Disease"/>
            <person name="Wu L."/>
            <person name="Ma J."/>
        </authorList>
    </citation>
    <scope>NUCLEOTIDE SEQUENCE [LARGE SCALE GENOMIC DNA]</scope>
    <source>
        <strain evidence="2">JCM 18959</strain>
    </source>
</reference>
<keyword evidence="2" id="KW-1185">Reference proteome</keyword>
<dbReference type="Proteomes" id="UP001501407">
    <property type="component" value="Unassembled WGS sequence"/>
</dbReference>
<evidence type="ECO:0000313" key="2">
    <source>
        <dbReference type="Proteomes" id="UP001501407"/>
    </source>
</evidence>
<dbReference type="EMBL" id="BAABKZ010000001">
    <property type="protein sequence ID" value="GAA5085072.1"/>
    <property type="molecule type" value="Genomic_DNA"/>
</dbReference>
<sequence length="65" mass="6759">MYGGSAATSGRTRTGISGASVTVPSLRARLDAATLAFELVLSVAQSQRELDEIATVIADHIIRDA</sequence>
<protein>
    <recommendedName>
        <fullName evidence="3">ANTAR domain-containing protein</fullName>
    </recommendedName>
</protein>
<evidence type="ECO:0008006" key="3">
    <source>
        <dbReference type="Google" id="ProtNLM"/>
    </source>
</evidence>
<gene>
    <name evidence="1" type="ORF">GCM10025760_03600</name>
</gene>
<comment type="caution">
    <text evidence="1">The sequence shown here is derived from an EMBL/GenBank/DDBJ whole genome shotgun (WGS) entry which is preliminary data.</text>
</comment>
<organism evidence="1 2">
    <name type="scientific">Microbacterium yannicii</name>
    <dbReference type="NCBI Taxonomy" id="671622"/>
    <lineage>
        <taxon>Bacteria</taxon>
        <taxon>Bacillati</taxon>
        <taxon>Actinomycetota</taxon>
        <taxon>Actinomycetes</taxon>
        <taxon>Micrococcales</taxon>
        <taxon>Microbacteriaceae</taxon>
        <taxon>Microbacterium</taxon>
    </lineage>
</organism>
<proteinExistence type="predicted"/>
<name>A0ABP9LZ25_9MICO</name>
<evidence type="ECO:0000313" key="1">
    <source>
        <dbReference type="EMBL" id="GAA5085072.1"/>
    </source>
</evidence>